<reference evidence="7 8" key="1">
    <citation type="submission" date="2014-07" db="EMBL/GenBank/DDBJ databases">
        <title>Genomic and transcriptomic analysis on Apis cerana provide comprehensive insights into honey bee biology.</title>
        <authorList>
            <person name="Diao Q."/>
            <person name="Sun L."/>
            <person name="Zheng H."/>
            <person name="Zheng H."/>
            <person name="Xu S."/>
            <person name="Wang S."/>
            <person name="Zeng Z."/>
            <person name="Hu F."/>
            <person name="Su S."/>
            <person name="Wu J."/>
        </authorList>
    </citation>
    <scope>NUCLEOTIDE SEQUENCE [LARGE SCALE GENOMIC DNA]</scope>
    <source>
        <tissue evidence="7">Pupae without intestine</tissue>
    </source>
</reference>
<dbReference type="Gene3D" id="3.90.1150.10">
    <property type="entry name" value="Aspartate Aminotransferase, domain 1"/>
    <property type="match status" value="1"/>
</dbReference>
<evidence type="ECO:0000313" key="7">
    <source>
        <dbReference type="EMBL" id="PBC27425.1"/>
    </source>
</evidence>
<keyword evidence="8" id="KW-1185">Reference proteome</keyword>
<dbReference type="FunFam" id="3.40.640.10:FF:000030">
    <property type="entry name" value="Low-specificity L-threonine aldolase"/>
    <property type="match status" value="1"/>
</dbReference>
<dbReference type="PANTHER" id="PTHR48097:SF9">
    <property type="entry name" value="L-THREONINE ALDOLASE"/>
    <property type="match status" value="1"/>
</dbReference>
<dbReference type="AlphaFoldDB" id="A0A2A3E6T7"/>
<feature type="modified residue" description="N6-(pyridoxal phosphate)lysine" evidence="5">
    <location>
        <position position="216"/>
    </location>
</feature>
<dbReference type="PIRSF" id="PIRSF017617">
    <property type="entry name" value="Thr_aldolase"/>
    <property type="match status" value="1"/>
</dbReference>
<dbReference type="GO" id="GO:0006545">
    <property type="term" value="P:glycine biosynthetic process"/>
    <property type="evidence" value="ECO:0007669"/>
    <property type="project" value="TreeGrafter"/>
</dbReference>
<dbReference type="InterPro" id="IPR015422">
    <property type="entry name" value="PyrdxlP-dep_Trfase_small"/>
</dbReference>
<dbReference type="InterPro" id="IPR015424">
    <property type="entry name" value="PyrdxlP-dep_Trfase"/>
</dbReference>
<keyword evidence="4" id="KW-0456">Lyase</keyword>
<dbReference type="SUPFAM" id="SSF53383">
    <property type="entry name" value="PLP-dependent transferases"/>
    <property type="match status" value="1"/>
</dbReference>
<evidence type="ECO:0000256" key="5">
    <source>
        <dbReference type="PIRSR" id="PIRSR017617-1"/>
    </source>
</evidence>
<dbReference type="InterPro" id="IPR001597">
    <property type="entry name" value="ArAA_b-elim_lyase/Thr_aldolase"/>
</dbReference>
<gene>
    <name evidence="7" type="ORF">APICC_00868</name>
</gene>
<dbReference type="Pfam" id="PF01212">
    <property type="entry name" value="Beta_elim_lyase"/>
    <property type="match status" value="1"/>
</dbReference>
<feature type="domain" description="Aromatic amino acid beta-eliminating lyase/threonine aldolase" evidence="6">
    <location>
        <begin position="21"/>
        <end position="314"/>
    </location>
</feature>
<name>A0A2A3E6T7_APICC</name>
<organism evidence="7 8">
    <name type="scientific">Apis cerana cerana</name>
    <name type="common">Oriental honeybee</name>
    <dbReference type="NCBI Taxonomy" id="94128"/>
    <lineage>
        <taxon>Eukaryota</taxon>
        <taxon>Metazoa</taxon>
        <taxon>Ecdysozoa</taxon>
        <taxon>Arthropoda</taxon>
        <taxon>Hexapoda</taxon>
        <taxon>Insecta</taxon>
        <taxon>Pterygota</taxon>
        <taxon>Neoptera</taxon>
        <taxon>Endopterygota</taxon>
        <taxon>Hymenoptera</taxon>
        <taxon>Apocrita</taxon>
        <taxon>Aculeata</taxon>
        <taxon>Apoidea</taxon>
        <taxon>Anthophila</taxon>
        <taxon>Apidae</taxon>
        <taxon>Apis</taxon>
    </lineage>
</organism>
<protein>
    <submittedName>
        <fullName evidence="7">L-allo-threonine aldolase</fullName>
    </submittedName>
</protein>
<dbReference type="OrthoDB" id="10261951at2759"/>
<sequence>MYCEPNSTNITYDLDKVTVIDFRSDTFTKPTKKMREAISKAEVGDDVFNEDPTVKILQEKAAKMIGMEDAIFVCSGTMGNLISIMVHCDVRGSEAYCGDLAHCLLHEQTGSAQIAGVNLRTLKNNNNGTFDLQELASKLRRNRDHEPISKLVLVENTINGKIVPQNWINELVLFCKKHNLKLHMDGARLWNASIASKIAAKDIVSGFDSVTFCLSKGLESKKKKYFNLGAPVGSLLCGTKQFIENARRIRKVLGGGMRQVGILAAAGLVALEHIPNLANDHKRAFTLASAIHNIQSSVFLVDLTTVQTNMVFMEVDSNIVHAKKFSNCLQEFDNDDNNDKAVVVKCMVMNESLIRFVLSFEVGDDELKLAIKKIIHVIKKLDPKF</sequence>
<dbReference type="PANTHER" id="PTHR48097">
    <property type="entry name" value="L-THREONINE ALDOLASE-RELATED"/>
    <property type="match status" value="1"/>
</dbReference>
<dbReference type="Gene3D" id="3.40.640.10">
    <property type="entry name" value="Type I PLP-dependent aspartate aminotransferase-like (Major domain)"/>
    <property type="match status" value="1"/>
</dbReference>
<comment type="similarity">
    <text evidence="2">Belongs to the threonine aldolase family.</text>
</comment>
<comment type="cofactor">
    <cofactor evidence="1">
        <name>pyridoxal 5'-phosphate</name>
        <dbReference type="ChEBI" id="CHEBI:597326"/>
    </cofactor>
</comment>
<evidence type="ECO:0000256" key="1">
    <source>
        <dbReference type="ARBA" id="ARBA00001933"/>
    </source>
</evidence>
<dbReference type="GO" id="GO:0006567">
    <property type="term" value="P:L-threonine catabolic process"/>
    <property type="evidence" value="ECO:0007669"/>
    <property type="project" value="TreeGrafter"/>
</dbReference>
<dbReference type="GO" id="GO:0008732">
    <property type="term" value="F:L-allo-threonine aldolase activity"/>
    <property type="evidence" value="ECO:0007669"/>
    <property type="project" value="TreeGrafter"/>
</dbReference>
<dbReference type="Proteomes" id="UP000242457">
    <property type="component" value="Unassembled WGS sequence"/>
</dbReference>
<evidence type="ECO:0000256" key="3">
    <source>
        <dbReference type="ARBA" id="ARBA00022898"/>
    </source>
</evidence>
<dbReference type="NCBIfam" id="NF041359">
    <property type="entry name" value="GntG_guanitoxin"/>
    <property type="match status" value="1"/>
</dbReference>
<dbReference type="GO" id="GO:0005829">
    <property type="term" value="C:cytosol"/>
    <property type="evidence" value="ECO:0007669"/>
    <property type="project" value="TreeGrafter"/>
</dbReference>
<proteinExistence type="inferred from homology"/>
<evidence type="ECO:0000313" key="8">
    <source>
        <dbReference type="Proteomes" id="UP000242457"/>
    </source>
</evidence>
<dbReference type="InterPro" id="IPR015421">
    <property type="entry name" value="PyrdxlP-dep_Trfase_major"/>
</dbReference>
<evidence type="ECO:0000256" key="4">
    <source>
        <dbReference type="ARBA" id="ARBA00023239"/>
    </source>
</evidence>
<accession>A0A2A3E6T7</accession>
<evidence type="ECO:0000256" key="2">
    <source>
        <dbReference type="ARBA" id="ARBA00006966"/>
    </source>
</evidence>
<keyword evidence="3" id="KW-0663">Pyridoxal phosphate</keyword>
<dbReference type="STRING" id="94128.A0A2A3E6T7"/>
<dbReference type="InterPro" id="IPR023603">
    <property type="entry name" value="Low_specificity_L-TA-like"/>
</dbReference>
<dbReference type="EMBL" id="KZ288349">
    <property type="protein sequence ID" value="PBC27425.1"/>
    <property type="molecule type" value="Genomic_DNA"/>
</dbReference>
<evidence type="ECO:0000259" key="6">
    <source>
        <dbReference type="Pfam" id="PF01212"/>
    </source>
</evidence>